<accession>A0A448WC69</accession>
<dbReference type="CDD" id="cd12311">
    <property type="entry name" value="RRM_SRSF2_SRSF8"/>
    <property type="match status" value="1"/>
</dbReference>
<dbReference type="InterPro" id="IPR050441">
    <property type="entry name" value="RBM"/>
</dbReference>
<dbReference type="AlphaFoldDB" id="A0A448WC69"/>
<dbReference type="Gene3D" id="3.30.70.330">
    <property type="match status" value="1"/>
</dbReference>
<keyword evidence="1" id="KW-0694">RNA-binding</keyword>
<dbReference type="Pfam" id="PF00076">
    <property type="entry name" value="RRM_1"/>
    <property type="match status" value="1"/>
</dbReference>
<evidence type="ECO:0000313" key="4">
    <source>
        <dbReference type="Proteomes" id="UP000784294"/>
    </source>
</evidence>
<dbReference type="Proteomes" id="UP000784294">
    <property type="component" value="Unassembled WGS sequence"/>
</dbReference>
<dbReference type="PANTHER" id="PTHR48034">
    <property type="entry name" value="TRANSFORMER-2 SEX-DETERMINING PROTEIN-RELATED"/>
    <property type="match status" value="1"/>
</dbReference>
<dbReference type="InterPro" id="IPR000504">
    <property type="entry name" value="RRM_dom"/>
</dbReference>
<dbReference type="SMART" id="SM00360">
    <property type="entry name" value="RRM"/>
    <property type="match status" value="1"/>
</dbReference>
<feature type="domain" description="RRM" evidence="2">
    <location>
        <begin position="37"/>
        <end position="115"/>
    </location>
</feature>
<evidence type="ECO:0000259" key="2">
    <source>
        <dbReference type="PROSITE" id="PS50102"/>
    </source>
</evidence>
<reference evidence="3" key="1">
    <citation type="submission" date="2018-11" db="EMBL/GenBank/DDBJ databases">
        <authorList>
            <consortium name="Pathogen Informatics"/>
        </authorList>
    </citation>
    <scope>NUCLEOTIDE SEQUENCE</scope>
</reference>
<dbReference type="EMBL" id="CAAALY010003455">
    <property type="protein sequence ID" value="VEL08227.1"/>
    <property type="molecule type" value="Genomic_DNA"/>
</dbReference>
<protein>
    <recommendedName>
        <fullName evidence="2">RRM domain-containing protein</fullName>
    </recommendedName>
</protein>
<dbReference type="SUPFAM" id="SSF54928">
    <property type="entry name" value="RNA-binding domain, RBD"/>
    <property type="match status" value="1"/>
</dbReference>
<dbReference type="InterPro" id="IPR012677">
    <property type="entry name" value="Nucleotide-bd_a/b_plait_sf"/>
</dbReference>
<dbReference type="PROSITE" id="PS50102">
    <property type="entry name" value="RRM"/>
    <property type="match status" value="1"/>
</dbReference>
<dbReference type="OrthoDB" id="8093034at2759"/>
<evidence type="ECO:0000256" key="1">
    <source>
        <dbReference type="PROSITE-ProRule" id="PRU00176"/>
    </source>
</evidence>
<evidence type="ECO:0000313" key="3">
    <source>
        <dbReference type="EMBL" id="VEL08227.1"/>
    </source>
</evidence>
<proteinExistence type="predicted"/>
<keyword evidence="4" id="KW-1185">Reference proteome</keyword>
<sequence>MNKNSLNLLTSGRFTHLTQLLKMARYGREPPRIEGMVSLKVDNLAYRTTIDELRRIFSRYGEVGDVYIPKDPYSYESRGFAFVRFYSDRDAEDAIRGMDGRRIDGREVRVQRAKYGRPNTYKGRSRPERFKLYTPSVYAAKAQ</sequence>
<name>A0A448WC69_9PLAT</name>
<comment type="caution">
    <text evidence="3">The sequence shown here is derived from an EMBL/GenBank/DDBJ whole genome shotgun (WGS) entry which is preliminary data.</text>
</comment>
<dbReference type="GO" id="GO:0003723">
    <property type="term" value="F:RNA binding"/>
    <property type="evidence" value="ECO:0007669"/>
    <property type="project" value="UniProtKB-UniRule"/>
</dbReference>
<gene>
    <name evidence="3" type="ORF">PXEA_LOCUS1667</name>
</gene>
<organism evidence="3 4">
    <name type="scientific">Protopolystoma xenopodis</name>
    <dbReference type="NCBI Taxonomy" id="117903"/>
    <lineage>
        <taxon>Eukaryota</taxon>
        <taxon>Metazoa</taxon>
        <taxon>Spiralia</taxon>
        <taxon>Lophotrochozoa</taxon>
        <taxon>Platyhelminthes</taxon>
        <taxon>Monogenea</taxon>
        <taxon>Polyopisthocotylea</taxon>
        <taxon>Polystomatidea</taxon>
        <taxon>Polystomatidae</taxon>
        <taxon>Protopolystoma</taxon>
    </lineage>
</organism>
<dbReference type="InterPro" id="IPR035979">
    <property type="entry name" value="RBD_domain_sf"/>
</dbReference>